<gene>
    <name evidence="2" type="ORF">CHIRRI_LOCUS8188</name>
</gene>
<dbReference type="InterPro" id="IPR036865">
    <property type="entry name" value="CRAL-TRIO_dom_sf"/>
</dbReference>
<accession>A0A9N9RXM7</accession>
<reference evidence="2" key="2">
    <citation type="submission" date="2022-10" db="EMBL/GenBank/DDBJ databases">
        <authorList>
            <consortium name="ENA_rothamsted_submissions"/>
            <consortium name="culmorum"/>
            <person name="King R."/>
        </authorList>
    </citation>
    <scope>NUCLEOTIDE SEQUENCE</scope>
</reference>
<dbReference type="SMART" id="SM00516">
    <property type="entry name" value="SEC14"/>
    <property type="match status" value="1"/>
</dbReference>
<protein>
    <recommendedName>
        <fullName evidence="1">CRAL-TRIO domain-containing protein</fullName>
    </recommendedName>
</protein>
<sequence length="273" mass="32199">MSDSIASLEILFEEHRESLENFQEWITTQAHIPKNIPKATLFRYFKVCNFDLEESKKLLDINVKFRIKHQYLFADREIDSEEFYKVANTVQFIGLPKKTKEGCTIKVYRVANTSLNYFILKDLFKTVFMVHDLTALNEPNTNGLIAIFDAKDFSFWHFMKMVSHAATLIHFLQYVQEADCIDIRQIHFVNCSSVVSKVHAFIKPFLTRELSTIMFFHSSSYDTLHEFVSKEYLPIDFGGCEGTLDEYMENTFTNMRKHRDYITKNENFFLLNH</sequence>
<dbReference type="GO" id="GO:1902936">
    <property type="term" value="F:phosphatidylinositol bisphosphate binding"/>
    <property type="evidence" value="ECO:0007669"/>
    <property type="project" value="TreeGrafter"/>
</dbReference>
<dbReference type="Proteomes" id="UP001153620">
    <property type="component" value="Chromosome 2"/>
</dbReference>
<dbReference type="PANTHER" id="PTHR10174">
    <property type="entry name" value="ALPHA-TOCOPHEROL TRANSFER PROTEIN-RELATED"/>
    <property type="match status" value="1"/>
</dbReference>
<organism evidence="2 3">
    <name type="scientific">Chironomus riparius</name>
    <dbReference type="NCBI Taxonomy" id="315576"/>
    <lineage>
        <taxon>Eukaryota</taxon>
        <taxon>Metazoa</taxon>
        <taxon>Ecdysozoa</taxon>
        <taxon>Arthropoda</taxon>
        <taxon>Hexapoda</taxon>
        <taxon>Insecta</taxon>
        <taxon>Pterygota</taxon>
        <taxon>Neoptera</taxon>
        <taxon>Endopterygota</taxon>
        <taxon>Diptera</taxon>
        <taxon>Nematocera</taxon>
        <taxon>Chironomoidea</taxon>
        <taxon>Chironomidae</taxon>
        <taxon>Chironominae</taxon>
        <taxon>Chironomus</taxon>
    </lineage>
</organism>
<proteinExistence type="predicted"/>
<evidence type="ECO:0000313" key="2">
    <source>
        <dbReference type="EMBL" id="CAG9805314.1"/>
    </source>
</evidence>
<reference evidence="2" key="1">
    <citation type="submission" date="2022-01" db="EMBL/GenBank/DDBJ databases">
        <authorList>
            <person name="King R."/>
        </authorList>
    </citation>
    <scope>NUCLEOTIDE SEQUENCE</scope>
</reference>
<evidence type="ECO:0000313" key="3">
    <source>
        <dbReference type="Proteomes" id="UP001153620"/>
    </source>
</evidence>
<feature type="domain" description="CRAL-TRIO" evidence="1">
    <location>
        <begin position="80"/>
        <end position="245"/>
    </location>
</feature>
<dbReference type="InterPro" id="IPR036273">
    <property type="entry name" value="CRAL/TRIO_N_dom_sf"/>
</dbReference>
<dbReference type="Gene3D" id="3.40.525.10">
    <property type="entry name" value="CRAL-TRIO lipid binding domain"/>
    <property type="match status" value="1"/>
</dbReference>
<dbReference type="SUPFAM" id="SSF46938">
    <property type="entry name" value="CRAL/TRIO N-terminal domain"/>
    <property type="match status" value="1"/>
</dbReference>
<dbReference type="OrthoDB" id="1434354at2759"/>
<keyword evidence="3" id="KW-1185">Reference proteome</keyword>
<dbReference type="PROSITE" id="PS50191">
    <property type="entry name" value="CRAL_TRIO"/>
    <property type="match status" value="1"/>
</dbReference>
<dbReference type="PANTHER" id="PTHR10174:SF222">
    <property type="entry name" value="GH10083P-RELATED"/>
    <property type="match status" value="1"/>
</dbReference>
<dbReference type="Pfam" id="PF00650">
    <property type="entry name" value="CRAL_TRIO"/>
    <property type="match status" value="1"/>
</dbReference>
<evidence type="ECO:0000259" key="1">
    <source>
        <dbReference type="PROSITE" id="PS50191"/>
    </source>
</evidence>
<dbReference type="EMBL" id="OU895878">
    <property type="protein sequence ID" value="CAG9805314.1"/>
    <property type="molecule type" value="Genomic_DNA"/>
</dbReference>
<dbReference type="AlphaFoldDB" id="A0A9N9RXM7"/>
<dbReference type="InterPro" id="IPR001251">
    <property type="entry name" value="CRAL-TRIO_dom"/>
</dbReference>
<name>A0A9N9RXM7_9DIPT</name>
<dbReference type="CDD" id="cd00170">
    <property type="entry name" value="SEC14"/>
    <property type="match status" value="1"/>
</dbReference>
<dbReference type="GO" id="GO:0016020">
    <property type="term" value="C:membrane"/>
    <property type="evidence" value="ECO:0007669"/>
    <property type="project" value="TreeGrafter"/>
</dbReference>
<dbReference type="Gene3D" id="1.10.8.20">
    <property type="entry name" value="N-terminal domain of phosphatidylinositol transfer protein sec14p"/>
    <property type="match status" value="1"/>
</dbReference>
<dbReference type="SUPFAM" id="SSF52087">
    <property type="entry name" value="CRAL/TRIO domain"/>
    <property type="match status" value="1"/>
</dbReference>